<reference evidence="2" key="1">
    <citation type="journal article" date="2019" name="Int. J. Syst. Evol. Microbiol.">
        <title>The Global Catalogue of Microorganisms (GCM) 10K type strain sequencing project: providing services to taxonomists for standard genome sequencing and annotation.</title>
        <authorList>
            <consortium name="The Broad Institute Genomics Platform"/>
            <consortium name="The Broad Institute Genome Sequencing Center for Infectious Disease"/>
            <person name="Wu L."/>
            <person name="Ma J."/>
        </authorList>
    </citation>
    <scope>NUCLEOTIDE SEQUENCE [LARGE SCALE GENOMIC DNA]</scope>
    <source>
        <strain evidence="2">CGMCC 4.7466</strain>
    </source>
</reference>
<organism evidence="1 2">
    <name type="scientific">Negadavirga shengliensis</name>
    <dbReference type="NCBI Taxonomy" id="1389218"/>
    <lineage>
        <taxon>Bacteria</taxon>
        <taxon>Pseudomonadati</taxon>
        <taxon>Bacteroidota</taxon>
        <taxon>Cytophagia</taxon>
        <taxon>Cytophagales</taxon>
        <taxon>Cyclobacteriaceae</taxon>
        <taxon>Negadavirga</taxon>
    </lineage>
</organism>
<sequence>MIKNHKVSFCILLTATISPGDFDFVAVRSSQEREIQYLESVKFYKRFNLPIVFIDNSNFISKSIANELNENEGHEYLTFESQESIKGKGHGEIEIITYAISKSKVIKEKEFFIKISGRYIIENFKNVPPSNWTNSEVVICNLTRRFSWADTRIMFVSKHFYFNYLLPTAEIMLNEKQGVYLEKVYAMSVHFFLSKGGRFSFWRSYPYYSGVNGTNGKIIKFSPQKRIKYSMFLRMKKWIHNQTI</sequence>
<gene>
    <name evidence="1" type="ORF">ACFPFU_18020</name>
</gene>
<evidence type="ECO:0000313" key="1">
    <source>
        <dbReference type="EMBL" id="MFC4873604.1"/>
    </source>
</evidence>
<protein>
    <submittedName>
        <fullName evidence="1">Uncharacterized protein</fullName>
    </submittedName>
</protein>
<dbReference type="RefSeq" id="WP_377066623.1">
    <property type="nucleotide sequence ID" value="NZ_JBHSJJ010000011.1"/>
</dbReference>
<comment type="caution">
    <text evidence="1">The sequence shown here is derived from an EMBL/GenBank/DDBJ whole genome shotgun (WGS) entry which is preliminary data.</text>
</comment>
<name>A0ABV9T4Q4_9BACT</name>
<proteinExistence type="predicted"/>
<accession>A0ABV9T4Q4</accession>
<dbReference type="Proteomes" id="UP001595818">
    <property type="component" value="Unassembled WGS sequence"/>
</dbReference>
<dbReference type="EMBL" id="JBHSJJ010000011">
    <property type="protein sequence ID" value="MFC4873604.1"/>
    <property type="molecule type" value="Genomic_DNA"/>
</dbReference>
<evidence type="ECO:0000313" key="2">
    <source>
        <dbReference type="Proteomes" id="UP001595818"/>
    </source>
</evidence>
<keyword evidence="2" id="KW-1185">Reference proteome</keyword>